<sequence length="349" mass="37997">MRTAVLPLAIFLCCCLVRGAPIEQSESLTNNDPPSNVAAGPGLAEQNQQGSPADKIKSQPDIKPANDKVDNITPTKKPEKSADDAERTNKLAIPAAQPKSEMTSDQVKTGQEGEGGQPKEQPKDNDQETGKQKDQPTDEGEDNNGKDPKDQQATGKEPLKVIPTTPKEKGLATPAESGVKDKENHEEVKDASGQQVENKQGNPGDTGHNDNNAGGHDNAGTQGGDDEKNPEVENSKQKVPNEDIKDKEPIKTEDTEAEEENNGIKKSDTKETGNEDTGVKSQYDPTGIKDEEESSHFFAYLVCTAVLVAVLYITYHNKRKIIAFVLEGKRTRSTRRPKSTEYQKLEQNM</sequence>
<feature type="compositionally biased region" description="Basic and acidic residues" evidence="1">
    <location>
        <begin position="178"/>
        <end position="190"/>
    </location>
</feature>
<dbReference type="InParanoid" id="A0A6P7ILQ5"/>
<name>A0A6P7ILQ5_9TELE</name>
<evidence type="ECO:0000313" key="5">
    <source>
        <dbReference type="RefSeq" id="XP_028269170.1"/>
    </source>
</evidence>
<evidence type="ECO:0000256" key="3">
    <source>
        <dbReference type="SAM" id="SignalP"/>
    </source>
</evidence>
<feature type="compositionally biased region" description="Polar residues" evidence="1">
    <location>
        <begin position="192"/>
        <end position="203"/>
    </location>
</feature>
<keyword evidence="2" id="KW-1133">Transmembrane helix</keyword>
<reference evidence="5" key="1">
    <citation type="submission" date="2025-08" db="UniProtKB">
        <authorList>
            <consortium name="RefSeq"/>
        </authorList>
    </citation>
    <scope>IDENTIFICATION</scope>
</reference>
<dbReference type="PANTHER" id="PTHR16502">
    <property type="entry name" value="KERATINOCYTE-ASSOCIATED TRANSMEMBRANE PROTEIN 2"/>
    <property type="match status" value="1"/>
</dbReference>
<keyword evidence="3" id="KW-0732">Signal</keyword>
<dbReference type="OrthoDB" id="5846619at2759"/>
<keyword evidence="2" id="KW-0812">Transmembrane</keyword>
<dbReference type="Proteomes" id="UP000515145">
    <property type="component" value="Chromosome 9"/>
</dbReference>
<proteinExistence type="predicted"/>
<feature type="compositionally biased region" description="Polar residues" evidence="1">
    <location>
        <begin position="25"/>
        <end position="34"/>
    </location>
</feature>
<keyword evidence="4" id="KW-1185">Reference proteome</keyword>
<dbReference type="CTD" id="10618"/>
<dbReference type="AlphaFoldDB" id="A0A6P7ILQ5"/>
<gene>
    <name evidence="5" type="primary">tgoln2</name>
</gene>
<dbReference type="InterPro" id="IPR037645">
    <property type="entry name" value="KCT2"/>
</dbReference>
<feature type="transmembrane region" description="Helical" evidence="2">
    <location>
        <begin position="297"/>
        <end position="315"/>
    </location>
</feature>
<feature type="compositionally biased region" description="Basic and acidic residues" evidence="1">
    <location>
        <begin position="54"/>
        <end position="89"/>
    </location>
</feature>
<feature type="compositionally biased region" description="Low complexity" evidence="1">
    <location>
        <begin position="205"/>
        <end position="220"/>
    </location>
</feature>
<feature type="signal peptide" evidence="3">
    <location>
        <begin position="1"/>
        <end position="19"/>
    </location>
</feature>
<feature type="compositionally biased region" description="Polar residues" evidence="1">
    <location>
        <begin position="100"/>
        <end position="109"/>
    </location>
</feature>
<dbReference type="PANTHER" id="PTHR16502:SF0">
    <property type="entry name" value="KERATINOCYTE-ASSOCIATED TRANSMEMBRANE PROTEIN 2"/>
    <property type="match status" value="1"/>
</dbReference>
<organism evidence="4 5">
    <name type="scientific">Parambassis ranga</name>
    <name type="common">Indian glassy fish</name>
    <dbReference type="NCBI Taxonomy" id="210632"/>
    <lineage>
        <taxon>Eukaryota</taxon>
        <taxon>Metazoa</taxon>
        <taxon>Chordata</taxon>
        <taxon>Craniata</taxon>
        <taxon>Vertebrata</taxon>
        <taxon>Euteleostomi</taxon>
        <taxon>Actinopterygii</taxon>
        <taxon>Neopterygii</taxon>
        <taxon>Teleostei</taxon>
        <taxon>Neoteleostei</taxon>
        <taxon>Acanthomorphata</taxon>
        <taxon>Ovalentaria</taxon>
        <taxon>Ambassidae</taxon>
        <taxon>Parambassis</taxon>
    </lineage>
</organism>
<dbReference type="GeneID" id="114440830"/>
<feature type="compositionally biased region" description="Basic and acidic residues" evidence="1">
    <location>
        <begin position="120"/>
        <end position="136"/>
    </location>
</feature>
<feature type="region of interest" description="Disordered" evidence="1">
    <location>
        <begin position="25"/>
        <end position="287"/>
    </location>
</feature>
<protein>
    <submittedName>
        <fullName evidence="5">Trans-Golgi network integral membrane protein 2</fullName>
    </submittedName>
</protein>
<dbReference type="Pfam" id="PF17818">
    <property type="entry name" value="KCT2"/>
    <property type="match status" value="1"/>
</dbReference>
<feature type="compositionally biased region" description="Basic and acidic residues" evidence="1">
    <location>
        <begin position="262"/>
        <end position="273"/>
    </location>
</feature>
<evidence type="ECO:0000313" key="4">
    <source>
        <dbReference type="Proteomes" id="UP000515145"/>
    </source>
</evidence>
<feature type="chain" id="PRO_5028385806" evidence="3">
    <location>
        <begin position="20"/>
        <end position="349"/>
    </location>
</feature>
<dbReference type="RefSeq" id="XP_028269170.1">
    <property type="nucleotide sequence ID" value="XM_028413369.1"/>
</dbReference>
<feature type="compositionally biased region" description="Basic and acidic residues" evidence="1">
    <location>
        <begin position="225"/>
        <end position="254"/>
    </location>
</feature>
<accession>A0A6P7ILQ5</accession>
<evidence type="ECO:0000256" key="2">
    <source>
        <dbReference type="SAM" id="Phobius"/>
    </source>
</evidence>
<evidence type="ECO:0000256" key="1">
    <source>
        <dbReference type="SAM" id="MobiDB-lite"/>
    </source>
</evidence>
<keyword evidence="2" id="KW-0472">Membrane</keyword>